<comment type="caution">
    <text evidence="2">The sequence shown here is derived from an EMBL/GenBank/DDBJ whole genome shotgun (WGS) entry which is preliminary data.</text>
</comment>
<dbReference type="OrthoDB" id="3678859at2759"/>
<evidence type="ECO:0000313" key="2">
    <source>
        <dbReference type="EMBL" id="KAF7570606.1"/>
    </source>
</evidence>
<evidence type="ECO:0000256" key="1">
    <source>
        <dbReference type="SAM" id="SignalP"/>
    </source>
</evidence>
<organism evidence="2 4">
    <name type="scientific">Pyrenophora tritici-repentis</name>
    <dbReference type="NCBI Taxonomy" id="45151"/>
    <lineage>
        <taxon>Eukaryota</taxon>
        <taxon>Fungi</taxon>
        <taxon>Dikarya</taxon>
        <taxon>Ascomycota</taxon>
        <taxon>Pezizomycotina</taxon>
        <taxon>Dothideomycetes</taxon>
        <taxon>Pleosporomycetidae</taxon>
        <taxon>Pleosporales</taxon>
        <taxon>Pleosporineae</taxon>
        <taxon>Pleosporaceae</taxon>
        <taxon>Pyrenophora</taxon>
    </lineage>
</organism>
<dbReference type="Proteomes" id="UP000245464">
    <property type="component" value="Chromosome 5"/>
</dbReference>
<evidence type="ECO:0000313" key="4">
    <source>
        <dbReference type="Proteomes" id="UP000245464"/>
    </source>
</evidence>
<dbReference type="Proteomes" id="UP000249757">
    <property type="component" value="Unassembled WGS sequence"/>
</dbReference>
<feature type="chain" id="PRO_5042700924" evidence="1">
    <location>
        <begin position="20"/>
        <end position="104"/>
    </location>
</feature>
<dbReference type="EMBL" id="NQIK02000005">
    <property type="protein sequence ID" value="KAF7570606.1"/>
    <property type="molecule type" value="Genomic_DNA"/>
</dbReference>
<sequence length="104" mass="11326">MQFSTVIAAIAIMASTATAQGVDLENIAAFLRQRELRTPSEAEPEHPYQQLHLPARLERQGDFPGEEQGELLPDCTGTPANVITSAPSDCLNVSNKFSYEAFCT</sequence>
<keyword evidence="5" id="KW-1185">Reference proteome</keyword>
<protein>
    <submittedName>
        <fullName evidence="2">Uncharacterized protein</fullName>
    </submittedName>
</protein>
<evidence type="ECO:0000313" key="3">
    <source>
        <dbReference type="EMBL" id="KAI1514473.1"/>
    </source>
</evidence>
<name>A0A2W1E6Q8_9PLEO</name>
<gene>
    <name evidence="3" type="ORF">Ptr86124_007103</name>
    <name evidence="2" type="ORF">PtrM4_106080</name>
</gene>
<evidence type="ECO:0000313" key="5">
    <source>
        <dbReference type="Proteomes" id="UP000249757"/>
    </source>
</evidence>
<proteinExistence type="predicted"/>
<accession>A0A2W1E6Q8</accession>
<reference evidence="2" key="1">
    <citation type="journal article" date="2018" name="BMC Genomics">
        <title>Comparative genomics of the wheat fungal pathogen Pyrenophora tritici-repentis reveals chromosomal variations and genome plasticity.</title>
        <authorList>
            <person name="Moolhuijzen P."/>
            <person name="See P.T."/>
            <person name="Hane J.K."/>
            <person name="Shi G."/>
            <person name="Liu Z."/>
            <person name="Oliver R.P."/>
            <person name="Moffat C.S."/>
        </authorList>
    </citation>
    <scope>NUCLEOTIDE SEQUENCE [LARGE SCALE GENOMIC DNA]</scope>
    <source>
        <strain evidence="2">M4</strain>
    </source>
</reference>
<dbReference type="EMBL" id="NRDI02000008">
    <property type="protein sequence ID" value="KAI1514473.1"/>
    <property type="molecule type" value="Genomic_DNA"/>
</dbReference>
<feature type="signal peptide" evidence="1">
    <location>
        <begin position="1"/>
        <end position="19"/>
    </location>
</feature>
<reference evidence="3" key="2">
    <citation type="submission" date="2021-05" db="EMBL/GenBank/DDBJ databases">
        <authorList>
            <person name="Moolhuijzen P.M."/>
            <person name="Moffat C.S."/>
        </authorList>
    </citation>
    <scope>NUCLEOTIDE SEQUENCE</scope>
    <source>
        <strain evidence="3">86-124</strain>
    </source>
</reference>
<dbReference type="AlphaFoldDB" id="A0A2W1E6Q8"/>
<keyword evidence="1" id="KW-0732">Signal</keyword>
<reference evidence="3" key="3">
    <citation type="journal article" date="2022" name="bioRxiv">
        <title>A global pangenome for the wheat fungal pathogen Pyrenophora tritici-repentis and prediction of effector protein structural homology.</title>
        <authorList>
            <person name="Moolhuijzen P."/>
            <person name="See P.T."/>
            <person name="Shi G."/>
            <person name="Powell H.R."/>
            <person name="Cockram J."/>
            <person name="Jorgensen L.N."/>
            <person name="Benslimane H."/>
            <person name="Strelkov S.E."/>
            <person name="Turner J."/>
            <person name="Liu Z."/>
            <person name="Moffat C.S."/>
        </authorList>
    </citation>
    <scope>NUCLEOTIDE SEQUENCE</scope>
    <source>
        <strain evidence="3">86-124</strain>
    </source>
</reference>
<reference evidence="5" key="4">
    <citation type="journal article" date="2022" name="Microb. Genom.">
        <title>A global pangenome for the wheat fungal pathogen Pyrenophora tritici-repentis and prediction of effector protein structural homology.</title>
        <authorList>
            <person name="Moolhuijzen P.M."/>
            <person name="See P.T."/>
            <person name="Shi G."/>
            <person name="Powell H.R."/>
            <person name="Cockram J."/>
            <person name="Jorgensen L.N."/>
            <person name="Benslimane H."/>
            <person name="Strelkov S.E."/>
            <person name="Turner J."/>
            <person name="Liu Z."/>
            <person name="Moffat C.S."/>
        </authorList>
    </citation>
    <scope>NUCLEOTIDE SEQUENCE [LARGE SCALE GENOMIC DNA]</scope>
</reference>